<reference evidence="1 2" key="1">
    <citation type="journal article" date="2015" name="Genome Announc.">
        <title>Closed Genome Sequence of Octadecabacter temperatus SB1, the First Mesophilic Species of the Genus Octadecabacter.</title>
        <authorList>
            <person name="Voget S."/>
            <person name="Billerbeck S."/>
            <person name="Simon M."/>
            <person name="Daniel R."/>
        </authorList>
    </citation>
    <scope>NUCLEOTIDE SEQUENCE [LARGE SCALE GENOMIC DNA]</scope>
    <source>
        <strain evidence="1 2">SB1</strain>
    </source>
</reference>
<sequence length="189" mass="20451">MRIHPTTSRMMYKAVKSPFVWRSDWGFAQVKPEPAVFQRYGICGDCEVPCRDGMTKIRDLTSKAKIITRGHGFVSAVGLIRNDCSAISEETQLRVGIPAGSLGGGLPQNAIVVGAQSKVSRYISTAKSRRLSAVSVDLDDVTGLNFLKDCPSGDLFVPVFREAVEISIEGVYVSCPTILNVRTTVGPVS</sequence>
<proteinExistence type="predicted"/>
<dbReference type="AlphaFoldDB" id="A0A0K0Y254"/>
<dbReference type="RefSeq" id="WP_143831166.1">
    <property type="nucleotide sequence ID" value="NZ_CP012160.1"/>
</dbReference>
<accession>A0A0K0Y254</accession>
<name>A0A0K0Y254_9RHOB</name>
<protein>
    <submittedName>
        <fullName evidence="1">Uncharacterized protein</fullName>
    </submittedName>
</protein>
<keyword evidence="2" id="KW-1185">Reference proteome</keyword>
<organism evidence="1 2">
    <name type="scientific">Octadecabacter temperatus</name>
    <dbReference type="NCBI Taxonomy" id="1458307"/>
    <lineage>
        <taxon>Bacteria</taxon>
        <taxon>Pseudomonadati</taxon>
        <taxon>Pseudomonadota</taxon>
        <taxon>Alphaproteobacteria</taxon>
        <taxon>Rhodobacterales</taxon>
        <taxon>Roseobacteraceae</taxon>
        <taxon>Octadecabacter</taxon>
    </lineage>
</organism>
<dbReference type="KEGG" id="otm:OSB_04540"/>
<evidence type="ECO:0000313" key="1">
    <source>
        <dbReference type="EMBL" id="AKS45018.1"/>
    </source>
</evidence>
<gene>
    <name evidence="1" type="ORF">OSB_04540</name>
</gene>
<dbReference type="EMBL" id="CP012160">
    <property type="protein sequence ID" value="AKS45018.1"/>
    <property type="molecule type" value="Genomic_DNA"/>
</dbReference>
<dbReference type="Proteomes" id="UP000067444">
    <property type="component" value="Chromosome"/>
</dbReference>
<evidence type="ECO:0000313" key="2">
    <source>
        <dbReference type="Proteomes" id="UP000067444"/>
    </source>
</evidence>